<dbReference type="AlphaFoldDB" id="A0A2G5SQI8"/>
<accession>A0A2G5SQI8</accession>
<organism evidence="1 2">
    <name type="scientific">Caenorhabditis nigoni</name>
    <dbReference type="NCBI Taxonomy" id="1611254"/>
    <lineage>
        <taxon>Eukaryota</taxon>
        <taxon>Metazoa</taxon>
        <taxon>Ecdysozoa</taxon>
        <taxon>Nematoda</taxon>
        <taxon>Chromadorea</taxon>
        <taxon>Rhabditida</taxon>
        <taxon>Rhabditina</taxon>
        <taxon>Rhabditomorpha</taxon>
        <taxon>Rhabditoidea</taxon>
        <taxon>Rhabditidae</taxon>
        <taxon>Peloderinae</taxon>
        <taxon>Caenorhabditis</taxon>
    </lineage>
</organism>
<comment type="caution">
    <text evidence="1">The sequence shown here is derived from an EMBL/GenBank/DDBJ whole genome shotgun (WGS) entry which is preliminary data.</text>
</comment>
<gene>
    <name evidence="1" type="primary">Cnig_chr_X.g23631</name>
    <name evidence="1" type="ORF">B9Z55_023631</name>
</gene>
<proteinExistence type="predicted"/>
<reference evidence="2" key="1">
    <citation type="submission" date="2017-10" db="EMBL/GenBank/DDBJ databases">
        <title>Rapid genome shrinkage in a self-fertile nematode reveals novel sperm competition proteins.</title>
        <authorList>
            <person name="Yin D."/>
            <person name="Schwarz E.M."/>
            <person name="Thomas C.G."/>
            <person name="Felde R.L."/>
            <person name="Korf I.F."/>
            <person name="Cutter A.D."/>
            <person name="Schartner C.M."/>
            <person name="Ralston E.J."/>
            <person name="Meyer B.J."/>
            <person name="Haag E.S."/>
        </authorList>
    </citation>
    <scope>NUCLEOTIDE SEQUENCE [LARGE SCALE GENOMIC DNA]</scope>
    <source>
        <strain evidence="2">JU1422</strain>
    </source>
</reference>
<evidence type="ECO:0000313" key="1">
    <source>
        <dbReference type="EMBL" id="PIC17364.1"/>
    </source>
</evidence>
<keyword evidence="2" id="KW-1185">Reference proteome</keyword>
<protein>
    <submittedName>
        <fullName evidence="1">Uncharacterized protein</fullName>
    </submittedName>
</protein>
<sequence length="141" mass="16849">MVNDVCIFHKLVETIANQKLYLYFYKMQKTTFLTEKYQLFWKKKAQHLLRGTLAIFKPFLHFLMMKYLLLRLTRTVAEKQAQSPYLNELDYVILGYSSQRVFTENHQSLDSLMVAHEKLWDALQPKRLRAVIDSSLEEIEL</sequence>
<evidence type="ECO:0000313" key="2">
    <source>
        <dbReference type="Proteomes" id="UP000230233"/>
    </source>
</evidence>
<dbReference type="EMBL" id="PDUG01000006">
    <property type="protein sequence ID" value="PIC17364.1"/>
    <property type="molecule type" value="Genomic_DNA"/>
</dbReference>
<dbReference type="Proteomes" id="UP000230233">
    <property type="component" value="Chromosome X"/>
</dbReference>
<name>A0A2G5SQI8_9PELO</name>